<evidence type="ECO:0000313" key="2">
    <source>
        <dbReference type="Proteomes" id="UP000271889"/>
    </source>
</evidence>
<dbReference type="AlphaFoldDB" id="A0A3P7N544"/>
<gene>
    <name evidence="1" type="ORF">CGOC_LOCUS13497</name>
</gene>
<keyword evidence="2" id="KW-1185">Reference proteome</keyword>
<reference evidence="1 2" key="1">
    <citation type="submission" date="2018-11" db="EMBL/GenBank/DDBJ databases">
        <authorList>
            <consortium name="Pathogen Informatics"/>
        </authorList>
    </citation>
    <scope>NUCLEOTIDE SEQUENCE [LARGE SCALE GENOMIC DNA]</scope>
</reference>
<dbReference type="OrthoDB" id="5826521at2759"/>
<protein>
    <submittedName>
        <fullName evidence="1">Uncharacterized protein</fullName>
    </submittedName>
</protein>
<dbReference type="Proteomes" id="UP000271889">
    <property type="component" value="Unassembled WGS sequence"/>
</dbReference>
<sequence>MRPCLEKHHGRVLSSFSEVVNKSIPFWDKLAEIDREGWAARARVEKKSDHYIYIRKAREKGCGEREVLSLQLSDCESDPDELPGQICDVQQIRHRKKKFPIIIKIPCPSKTKKGSCLDPELPHKRLHRIGLKFCTTGPLQIAVFAMTKKQPGVEVCLLVTFPLSFRDKLTIIGT</sequence>
<evidence type="ECO:0000313" key="1">
    <source>
        <dbReference type="EMBL" id="VDN37535.1"/>
    </source>
</evidence>
<feature type="non-terminal residue" evidence="1">
    <location>
        <position position="174"/>
    </location>
</feature>
<name>A0A3P7N544_CYLGO</name>
<dbReference type="EMBL" id="UYRV01131983">
    <property type="protein sequence ID" value="VDN37535.1"/>
    <property type="molecule type" value="Genomic_DNA"/>
</dbReference>
<organism evidence="1 2">
    <name type="scientific">Cylicostephanus goldi</name>
    <name type="common">Nematode worm</name>
    <dbReference type="NCBI Taxonomy" id="71465"/>
    <lineage>
        <taxon>Eukaryota</taxon>
        <taxon>Metazoa</taxon>
        <taxon>Ecdysozoa</taxon>
        <taxon>Nematoda</taxon>
        <taxon>Chromadorea</taxon>
        <taxon>Rhabditida</taxon>
        <taxon>Rhabditina</taxon>
        <taxon>Rhabditomorpha</taxon>
        <taxon>Strongyloidea</taxon>
        <taxon>Strongylidae</taxon>
        <taxon>Cylicostephanus</taxon>
    </lineage>
</organism>
<accession>A0A3P7N544</accession>
<proteinExistence type="predicted"/>